<keyword evidence="1" id="KW-0238">DNA-binding</keyword>
<feature type="coiled-coil region" evidence="2">
    <location>
        <begin position="104"/>
        <end position="138"/>
    </location>
</feature>
<sequence length="299" mass="35109">MIKQRCSILYLAHSGKRGDFLKIHYLTIGEVAKLSNLSIQTLRYYDRIDLFKPIEIDPINQYRYYQNTQLYYLDIIKSLKYLGLSLEEVKSVLTLTPKELVTYLANQEERIDQEFQRLIETKEMLQRKKEQIQSFTLESSMMDVCVKKIPAQKIVKIKTSNIRFNDIPNKEYGLISKVLEDVGSVFDTLYGGSYALKRYESLDDINYDYLFTHTVTDKETDINFEDVEISILPAGEYLSITFPLQEDTYEVCYNKLICYLEQHSIHVVPIVYDIWMPINFTASKEDEFIVELKIQIQAT</sequence>
<reference evidence="4 5" key="1">
    <citation type="submission" date="2019-06" db="EMBL/GenBank/DDBJ databases">
        <title>Psychrobacillus vulpis sp. nov., a new species isolated from feces of a red fox that inhabits in The Tablas de Daimiel Natural Park, Albacete, Spain.</title>
        <authorList>
            <person name="Rodriguez M."/>
            <person name="Reina J.C."/>
            <person name="Bejar V."/>
            <person name="Llamas I."/>
        </authorList>
    </citation>
    <scope>NUCLEOTIDE SEQUENCE [LARGE SCALE GENOMIC DNA]</scope>
    <source>
        <strain evidence="4 5">Z8</strain>
    </source>
</reference>
<dbReference type="Gene3D" id="1.10.1660.10">
    <property type="match status" value="1"/>
</dbReference>
<dbReference type="Gene3D" id="3.20.80.10">
    <property type="entry name" value="Regulatory factor, effector binding domain"/>
    <property type="match status" value="1"/>
</dbReference>
<evidence type="ECO:0000259" key="3">
    <source>
        <dbReference type="PROSITE" id="PS50937"/>
    </source>
</evidence>
<protein>
    <submittedName>
        <fullName evidence="4">MerR family transcriptional regulator</fullName>
    </submittedName>
</protein>
<dbReference type="InterPro" id="IPR011256">
    <property type="entry name" value="Reg_factor_effector_dom_sf"/>
</dbReference>
<proteinExistence type="predicted"/>
<dbReference type="PANTHER" id="PTHR30204:SF96">
    <property type="entry name" value="CHROMOSOME-ANCHORING PROTEIN RACA"/>
    <property type="match status" value="1"/>
</dbReference>
<gene>
    <name evidence="4" type="ORF">FG384_06825</name>
</gene>
<dbReference type="AlphaFoldDB" id="A0A544TSN7"/>
<organism evidence="4 5">
    <name type="scientific">Psychrobacillus vulpis</name>
    <dbReference type="NCBI Taxonomy" id="2325572"/>
    <lineage>
        <taxon>Bacteria</taxon>
        <taxon>Bacillati</taxon>
        <taxon>Bacillota</taxon>
        <taxon>Bacilli</taxon>
        <taxon>Bacillales</taxon>
        <taxon>Bacillaceae</taxon>
        <taxon>Psychrobacillus</taxon>
    </lineage>
</organism>
<name>A0A544TSN7_9BACI</name>
<dbReference type="CDD" id="cd01107">
    <property type="entry name" value="HTH_BmrR"/>
    <property type="match status" value="1"/>
</dbReference>
<evidence type="ECO:0000313" key="4">
    <source>
        <dbReference type="EMBL" id="TQR20466.1"/>
    </source>
</evidence>
<evidence type="ECO:0000256" key="2">
    <source>
        <dbReference type="SAM" id="Coils"/>
    </source>
</evidence>
<feature type="domain" description="HTH merR-type" evidence="3">
    <location>
        <begin position="25"/>
        <end position="95"/>
    </location>
</feature>
<dbReference type="EMBL" id="VDGI01000005">
    <property type="protein sequence ID" value="TQR20466.1"/>
    <property type="molecule type" value="Genomic_DNA"/>
</dbReference>
<keyword evidence="2" id="KW-0175">Coiled coil</keyword>
<dbReference type="InterPro" id="IPR009061">
    <property type="entry name" value="DNA-bd_dom_put_sf"/>
</dbReference>
<evidence type="ECO:0000313" key="5">
    <source>
        <dbReference type="Proteomes" id="UP000316626"/>
    </source>
</evidence>
<dbReference type="OrthoDB" id="9773308at2"/>
<dbReference type="PROSITE" id="PS50937">
    <property type="entry name" value="HTH_MERR_2"/>
    <property type="match status" value="1"/>
</dbReference>
<dbReference type="SUPFAM" id="SSF46955">
    <property type="entry name" value="Putative DNA-binding domain"/>
    <property type="match status" value="1"/>
</dbReference>
<evidence type="ECO:0000256" key="1">
    <source>
        <dbReference type="ARBA" id="ARBA00023125"/>
    </source>
</evidence>
<dbReference type="PROSITE" id="PS00552">
    <property type="entry name" value="HTH_MERR_1"/>
    <property type="match status" value="1"/>
</dbReference>
<comment type="caution">
    <text evidence="4">The sequence shown here is derived from an EMBL/GenBank/DDBJ whole genome shotgun (WGS) entry which is preliminary data.</text>
</comment>
<dbReference type="GO" id="GO:0003677">
    <property type="term" value="F:DNA binding"/>
    <property type="evidence" value="ECO:0007669"/>
    <property type="project" value="UniProtKB-KW"/>
</dbReference>
<keyword evidence="5" id="KW-1185">Reference proteome</keyword>
<dbReference type="GO" id="GO:0003700">
    <property type="term" value="F:DNA-binding transcription factor activity"/>
    <property type="evidence" value="ECO:0007669"/>
    <property type="project" value="InterPro"/>
</dbReference>
<dbReference type="Proteomes" id="UP000316626">
    <property type="component" value="Unassembled WGS sequence"/>
</dbReference>
<dbReference type="InterPro" id="IPR000551">
    <property type="entry name" value="MerR-type_HTH_dom"/>
</dbReference>
<dbReference type="SMART" id="SM00422">
    <property type="entry name" value="HTH_MERR"/>
    <property type="match status" value="1"/>
</dbReference>
<dbReference type="Pfam" id="PF13411">
    <property type="entry name" value="MerR_1"/>
    <property type="match status" value="1"/>
</dbReference>
<dbReference type="PANTHER" id="PTHR30204">
    <property type="entry name" value="REDOX-CYCLING DRUG-SENSING TRANSCRIPTIONAL ACTIVATOR SOXR"/>
    <property type="match status" value="1"/>
</dbReference>
<accession>A0A544TSN7</accession>
<dbReference type="InterPro" id="IPR047057">
    <property type="entry name" value="MerR_fam"/>
</dbReference>
<dbReference type="SUPFAM" id="SSF55136">
    <property type="entry name" value="Probable bacterial effector-binding domain"/>
    <property type="match status" value="1"/>
</dbReference>